<evidence type="ECO:0000313" key="2">
    <source>
        <dbReference type="EMBL" id="CAL59127.1"/>
    </source>
</evidence>
<reference evidence="3" key="1">
    <citation type="journal article" date="2007" name="PLoS Genet.">
        <title>Being pathogenic, plastic, and sexual while living with a nearly minimal bacterial genome.</title>
        <authorList>
            <person name="Sirand-Pugnet P."/>
            <person name="Lartigue C."/>
            <person name="Marenda M."/>
            <person name="Jacob D."/>
            <person name="Barre A."/>
            <person name="Barbe V."/>
            <person name="Schenowitz C."/>
            <person name="Mangenot S."/>
            <person name="Couloux A."/>
            <person name="Segurens B."/>
            <person name="de Daruvar A."/>
            <person name="Blanchard A."/>
            <person name="Citti C."/>
        </authorList>
    </citation>
    <scope>NUCLEOTIDE SEQUENCE [LARGE SCALE GENOMIC DNA]</scope>
    <source>
        <strain evidence="3">PG2</strain>
    </source>
</reference>
<feature type="region of interest" description="Disordered" evidence="1">
    <location>
        <begin position="1"/>
        <end position="89"/>
    </location>
</feature>
<dbReference type="STRING" id="347257.MAG4290"/>
<sequence>MPPMNDETAPSDMPTEHETPSAPETTEGSRSPESTQPADNGDNGTQGSGTEGTTPRNGDSTNSGEQPMGDDPGTANNETEAVESEPEKKLEVLYTFFNGCGNIEEKLKTEDSLKILKNEFDSTSNKTIKNFNKGVEDFLKKFGYEEEDINDLSDIFDDVTNLTSSSEPKTNSKEFLDKFAKVKAKLTEAYNMYTKQKK</sequence>
<gene>
    <name evidence="2" type="ordered locus">MAG4290</name>
</gene>
<organism evidence="2 3">
    <name type="scientific">Mycoplasmopsis agalactiae (strain NCTC 10123 / CIP 59.7 / PG2)</name>
    <name type="common">Mycoplasma agalactiae</name>
    <dbReference type="NCBI Taxonomy" id="347257"/>
    <lineage>
        <taxon>Bacteria</taxon>
        <taxon>Bacillati</taxon>
        <taxon>Mycoplasmatota</taxon>
        <taxon>Mycoplasmoidales</taxon>
        <taxon>Metamycoplasmataceae</taxon>
        <taxon>Mycoplasmopsis</taxon>
    </lineage>
</organism>
<dbReference type="AlphaFoldDB" id="A5IYL8"/>
<feature type="compositionally biased region" description="Polar residues" evidence="1">
    <location>
        <begin position="51"/>
        <end position="65"/>
    </location>
</feature>
<dbReference type="NCBIfam" id="NF046046">
    <property type="entry name" value="Mbov_0729_Cterm"/>
    <property type="match status" value="1"/>
</dbReference>
<name>A5IYL8_MYCAP</name>
<dbReference type="HOGENOM" id="CLU_1376816_0_0_14"/>
<evidence type="ECO:0000313" key="3">
    <source>
        <dbReference type="Proteomes" id="UP000007065"/>
    </source>
</evidence>
<proteinExistence type="predicted"/>
<evidence type="ECO:0000256" key="1">
    <source>
        <dbReference type="SAM" id="MobiDB-lite"/>
    </source>
</evidence>
<dbReference type="Proteomes" id="UP000007065">
    <property type="component" value="Chromosome"/>
</dbReference>
<keyword evidence="3" id="KW-1185">Reference proteome</keyword>
<dbReference type="KEGG" id="maa:MAG4290"/>
<dbReference type="EMBL" id="CU179680">
    <property type="protein sequence ID" value="CAL59127.1"/>
    <property type="molecule type" value="Genomic_DNA"/>
</dbReference>
<accession>A5IYL8</accession>
<protein>
    <submittedName>
        <fullName evidence="2">Uncharacterized protein</fullName>
    </submittedName>
</protein>
<feature type="compositionally biased region" description="Polar residues" evidence="1">
    <location>
        <begin position="22"/>
        <end position="43"/>
    </location>
</feature>